<dbReference type="InterPro" id="IPR050457">
    <property type="entry name" value="ZnFinger_BTB_dom_contain"/>
</dbReference>
<organism evidence="14 15">
    <name type="scientific">Terrapene triunguis</name>
    <name type="common">Three-toed box turtle</name>
    <dbReference type="NCBI Taxonomy" id="2587831"/>
    <lineage>
        <taxon>Eukaryota</taxon>
        <taxon>Metazoa</taxon>
        <taxon>Chordata</taxon>
        <taxon>Craniata</taxon>
        <taxon>Vertebrata</taxon>
        <taxon>Euteleostomi</taxon>
        <taxon>Archelosauria</taxon>
        <taxon>Testudinata</taxon>
        <taxon>Testudines</taxon>
        <taxon>Cryptodira</taxon>
        <taxon>Durocryptodira</taxon>
        <taxon>Testudinoidea</taxon>
        <taxon>Emydidae</taxon>
        <taxon>Terrapene</taxon>
    </lineage>
</organism>
<evidence type="ECO:0000256" key="4">
    <source>
        <dbReference type="ARBA" id="ARBA00022771"/>
    </source>
</evidence>
<feature type="region of interest" description="Disordered" evidence="11">
    <location>
        <begin position="593"/>
        <end position="615"/>
    </location>
</feature>
<keyword evidence="15" id="KW-1185">Reference proteome</keyword>
<feature type="region of interest" description="Disordered" evidence="11">
    <location>
        <begin position="187"/>
        <end position="212"/>
    </location>
</feature>
<evidence type="ECO:0000259" key="12">
    <source>
        <dbReference type="PROSITE" id="PS50097"/>
    </source>
</evidence>
<evidence type="ECO:0000256" key="7">
    <source>
        <dbReference type="ARBA" id="ARBA00023125"/>
    </source>
</evidence>
<dbReference type="GeneTree" id="ENSGT00940000160859"/>
<keyword evidence="3" id="KW-0677">Repeat</keyword>
<evidence type="ECO:0000256" key="2">
    <source>
        <dbReference type="ARBA" id="ARBA00022723"/>
    </source>
</evidence>
<feature type="domain" description="BTB" evidence="12">
    <location>
        <begin position="31"/>
        <end position="94"/>
    </location>
</feature>
<feature type="domain" description="C2H2-type" evidence="13">
    <location>
        <begin position="410"/>
        <end position="437"/>
    </location>
</feature>
<dbReference type="Pfam" id="PF00651">
    <property type="entry name" value="BTB"/>
    <property type="match status" value="1"/>
</dbReference>
<dbReference type="Gene3D" id="3.30.160.60">
    <property type="entry name" value="Classic Zinc Finger"/>
    <property type="match status" value="3"/>
</dbReference>
<dbReference type="InterPro" id="IPR036236">
    <property type="entry name" value="Znf_C2H2_sf"/>
</dbReference>
<dbReference type="GO" id="GO:0000978">
    <property type="term" value="F:RNA polymerase II cis-regulatory region sequence-specific DNA binding"/>
    <property type="evidence" value="ECO:0007669"/>
    <property type="project" value="TreeGrafter"/>
</dbReference>
<name>A0A674JB05_9SAUR</name>
<reference evidence="14" key="1">
    <citation type="submission" date="2025-08" db="UniProtKB">
        <authorList>
            <consortium name="Ensembl"/>
        </authorList>
    </citation>
    <scope>IDENTIFICATION</scope>
</reference>
<evidence type="ECO:0000256" key="8">
    <source>
        <dbReference type="ARBA" id="ARBA00023163"/>
    </source>
</evidence>
<dbReference type="Ensembl" id="ENSTMTT00000017216.1">
    <property type="protein sequence ID" value="ENSTMTP00000016624.1"/>
    <property type="gene ID" value="ENSTMTG00000012129.1"/>
</dbReference>
<dbReference type="Proteomes" id="UP000472274">
    <property type="component" value="Unplaced"/>
</dbReference>
<keyword evidence="2" id="KW-0479">Metal-binding</keyword>
<dbReference type="PROSITE" id="PS50157">
    <property type="entry name" value="ZINC_FINGER_C2H2_2"/>
    <property type="match status" value="4"/>
</dbReference>
<dbReference type="SUPFAM" id="SSF57667">
    <property type="entry name" value="beta-beta-alpha zinc fingers"/>
    <property type="match status" value="3"/>
</dbReference>
<evidence type="ECO:0000256" key="9">
    <source>
        <dbReference type="ARBA" id="ARBA00023242"/>
    </source>
</evidence>
<dbReference type="InterPro" id="IPR013087">
    <property type="entry name" value="Znf_C2H2_type"/>
</dbReference>
<dbReference type="PROSITE" id="PS50097">
    <property type="entry name" value="BTB"/>
    <property type="match status" value="1"/>
</dbReference>
<feature type="domain" description="C2H2-type" evidence="13">
    <location>
        <begin position="493"/>
        <end position="520"/>
    </location>
</feature>
<evidence type="ECO:0000256" key="11">
    <source>
        <dbReference type="SAM" id="MobiDB-lite"/>
    </source>
</evidence>
<accession>A0A674JB05</accession>
<feature type="compositionally biased region" description="Acidic residues" evidence="11">
    <location>
        <begin position="193"/>
        <end position="206"/>
    </location>
</feature>
<evidence type="ECO:0000256" key="5">
    <source>
        <dbReference type="ARBA" id="ARBA00022833"/>
    </source>
</evidence>
<evidence type="ECO:0000256" key="1">
    <source>
        <dbReference type="ARBA" id="ARBA00004123"/>
    </source>
</evidence>
<sequence>MAEAVHYIHLQNFSKSLLETLNGQRLGGHFCDVTVHIHEATLRAHRCVLAAGSPFFHDKLLLGYSEIEVPAVVPSQVVQQLVEFMYSGSLVVAQSEALQILTAASILQIKTVIDECTQIISQSRSPKPPTAAPSVPLAVPRPLLLCASEVRYKLRDLLSSQQRQLGEPSCHSRKQRQPVRLQLSDALPVIIKDEEEEEEDEEEEEGGGGKMTCFGECGGGAFPSCSEAKDTGGGSGGGGAGRKDGVQLDYPAVEGQDFFGGQDVFSESFIPAWQSEEGGQGAAREGEKFRTDCSLEASNMRTLAGDFKPAPAGFPAQAPEPRSLAFVSSLGIQRELKAEVSAAGPGTTTTTSIFQFHLPQPGVAQSFYSVQQEAGTANMVQLSPSAMVTGSLHGEQAQRPGPSRCSEPSYQCSHCQKTFSSRKNYTKHMFIHSGEKPHQCSICWRSFSLRDYLLKHMVTHTGVRAFQCSICCKRFTQKSSLNVHMRTHRPERFQCCICNKYFSHRTLLERHVATHTAWKAGEPDVAGGAWKEKPDPGEGASVTAWKGDPAAEGAMVAWKGDPGGEGTMVAWKGDPGGEGTIAAWKGDSVAEGALPTQPAWKGDPAGDGPMPAHTA</sequence>
<dbReference type="Pfam" id="PF00096">
    <property type="entry name" value="zf-C2H2"/>
    <property type="match status" value="4"/>
</dbReference>
<dbReference type="GO" id="GO:0008270">
    <property type="term" value="F:zinc ion binding"/>
    <property type="evidence" value="ECO:0007669"/>
    <property type="project" value="UniProtKB-KW"/>
</dbReference>
<keyword evidence="6" id="KW-0805">Transcription regulation</keyword>
<proteinExistence type="predicted"/>
<gene>
    <name evidence="14" type="primary">ZBTB45</name>
</gene>
<evidence type="ECO:0000256" key="10">
    <source>
        <dbReference type="PROSITE-ProRule" id="PRU00042"/>
    </source>
</evidence>
<dbReference type="Gene3D" id="3.30.710.10">
    <property type="entry name" value="Potassium Channel Kv1.1, Chain A"/>
    <property type="match status" value="1"/>
</dbReference>
<dbReference type="InterPro" id="IPR011333">
    <property type="entry name" value="SKP1/BTB/POZ_sf"/>
</dbReference>
<dbReference type="PANTHER" id="PTHR46105">
    <property type="entry name" value="AGAP004733-PA"/>
    <property type="match status" value="1"/>
</dbReference>
<dbReference type="SUPFAM" id="SSF54695">
    <property type="entry name" value="POZ domain"/>
    <property type="match status" value="1"/>
</dbReference>
<evidence type="ECO:0000313" key="14">
    <source>
        <dbReference type="Ensembl" id="ENSTMTP00000016624.1"/>
    </source>
</evidence>
<evidence type="ECO:0000259" key="13">
    <source>
        <dbReference type="PROSITE" id="PS50157"/>
    </source>
</evidence>
<dbReference type="PANTHER" id="PTHR46105:SF22">
    <property type="entry name" value="ZINC FINGER AND BTB DOMAIN CONTAINING 45"/>
    <property type="match status" value="1"/>
</dbReference>
<keyword evidence="4 10" id="KW-0863">Zinc-finger</keyword>
<comment type="subcellular location">
    <subcellularLocation>
        <location evidence="1">Nucleus</location>
    </subcellularLocation>
</comment>
<dbReference type="CDD" id="cd18229">
    <property type="entry name" value="BTB_POZ_ZBTB45"/>
    <property type="match status" value="1"/>
</dbReference>
<dbReference type="FunFam" id="3.30.160.60:FF:000315">
    <property type="entry name" value="Zinc finger and BTB domain-containing protein 20"/>
    <property type="match status" value="1"/>
</dbReference>
<dbReference type="GO" id="GO:0000981">
    <property type="term" value="F:DNA-binding transcription factor activity, RNA polymerase II-specific"/>
    <property type="evidence" value="ECO:0007669"/>
    <property type="project" value="TreeGrafter"/>
</dbReference>
<dbReference type="GO" id="GO:0005634">
    <property type="term" value="C:nucleus"/>
    <property type="evidence" value="ECO:0007669"/>
    <property type="project" value="UniProtKB-SubCell"/>
</dbReference>
<keyword evidence="9" id="KW-0539">Nucleus</keyword>
<dbReference type="AlphaFoldDB" id="A0A674JB05"/>
<evidence type="ECO:0000313" key="15">
    <source>
        <dbReference type="Proteomes" id="UP000472274"/>
    </source>
</evidence>
<dbReference type="SMART" id="SM00355">
    <property type="entry name" value="ZnF_C2H2"/>
    <property type="match status" value="4"/>
</dbReference>
<reference evidence="14" key="2">
    <citation type="submission" date="2025-09" db="UniProtKB">
        <authorList>
            <consortium name="Ensembl"/>
        </authorList>
    </citation>
    <scope>IDENTIFICATION</scope>
</reference>
<feature type="domain" description="C2H2-type" evidence="13">
    <location>
        <begin position="466"/>
        <end position="493"/>
    </location>
</feature>
<keyword evidence="8" id="KW-0804">Transcription</keyword>
<dbReference type="SMART" id="SM00225">
    <property type="entry name" value="BTB"/>
    <property type="match status" value="1"/>
</dbReference>
<keyword evidence="7" id="KW-0238">DNA-binding</keyword>
<dbReference type="InterPro" id="IPR000210">
    <property type="entry name" value="BTB/POZ_dom"/>
</dbReference>
<evidence type="ECO:0000256" key="3">
    <source>
        <dbReference type="ARBA" id="ARBA00022737"/>
    </source>
</evidence>
<protein>
    <submittedName>
        <fullName evidence="14">Zinc finger and BTB domain containing 45</fullName>
    </submittedName>
</protein>
<feature type="domain" description="C2H2-type" evidence="13">
    <location>
        <begin position="438"/>
        <end position="465"/>
    </location>
</feature>
<dbReference type="FunFam" id="3.30.160.60:FF:000304">
    <property type="entry name" value="Zinc finger and BTB domain-containing protein 20"/>
    <property type="match status" value="1"/>
</dbReference>
<keyword evidence="5" id="KW-0862">Zinc</keyword>
<dbReference type="PROSITE" id="PS00028">
    <property type="entry name" value="ZINC_FINGER_C2H2_1"/>
    <property type="match status" value="4"/>
</dbReference>
<evidence type="ECO:0000256" key="6">
    <source>
        <dbReference type="ARBA" id="ARBA00023015"/>
    </source>
</evidence>